<protein>
    <submittedName>
        <fullName evidence="1">DivIVA domain-containing protein</fullName>
    </submittedName>
</protein>
<evidence type="ECO:0000313" key="1">
    <source>
        <dbReference type="EMBL" id="MBP2436755.1"/>
    </source>
</evidence>
<dbReference type="RefSeq" id="WP_165135603.1">
    <property type="nucleotide sequence ID" value="NZ_CP049253.1"/>
</dbReference>
<comment type="caution">
    <text evidence="1">The sequence shown here is derived from an EMBL/GenBank/DDBJ whole genome shotgun (WGS) entry which is preliminary data.</text>
</comment>
<reference evidence="1 2" key="1">
    <citation type="submission" date="2021-03" db="EMBL/GenBank/DDBJ databases">
        <title>Sequencing the genomes of 1000 actinobacteria strains.</title>
        <authorList>
            <person name="Klenk H.-P."/>
        </authorList>
    </citation>
    <scope>NUCLEOTIDE SEQUENCE [LARGE SCALE GENOMIC DNA]</scope>
    <source>
        <strain evidence="1 2">DSM 24221</strain>
    </source>
</reference>
<evidence type="ECO:0000313" key="2">
    <source>
        <dbReference type="Proteomes" id="UP001519362"/>
    </source>
</evidence>
<accession>A0ABS4ZID1</accession>
<keyword evidence="2" id="KW-1185">Reference proteome</keyword>
<sequence>MAQQTLTDWLKSHRLPRPGLFQKGYDASSVDVLLDKVIARMDAGRQFTDLVERPTFPSAARGSAYAIDAVDDLLDNLKWGSDPRD</sequence>
<organism evidence="1 2">
    <name type="scientific">Microbacterium amylolyticum</name>
    <dbReference type="NCBI Taxonomy" id="936337"/>
    <lineage>
        <taxon>Bacteria</taxon>
        <taxon>Bacillati</taxon>
        <taxon>Actinomycetota</taxon>
        <taxon>Actinomycetes</taxon>
        <taxon>Micrococcales</taxon>
        <taxon>Microbacteriaceae</taxon>
        <taxon>Microbacterium</taxon>
    </lineage>
</organism>
<name>A0ABS4ZID1_9MICO</name>
<dbReference type="Proteomes" id="UP001519362">
    <property type="component" value="Unassembled WGS sequence"/>
</dbReference>
<gene>
    <name evidence="1" type="ORF">JOF34_001341</name>
</gene>
<proteinExistence type="predicted"/>
<dbReference type="EMBL" id="JAGIOL010000001">
    <property type="protein sequence ID" value="MBP2436755.1"/>
    <property type="molecule type" value="Genomic_DNA"/>
</dbReference>